<dbReference type="GO" id="GO:0000278">
    <property type="term" value="P:mitotic cell cycle"/>
    <property type="evidence" value="ECO:0007669"/>
    <property type="project" value="TreeGrafter"/>
</dbReference>
<keyword evidence="4" id="KW-0158">Chromosome</keyword>
<evidence type="ECO:0000313" key="13">
    <source>
        <dbReference type="EMBL" id="GKV52527.1"/>
    </source>
</evidence>
<keyword evidence="11" id="KW-0131">Cell cycle</keyword>
<dbReference type="GO" id="GO:0005876">
    <property type="term" value="C:spindle microtubule"/>
    <property type="evidence" value="ECO:0007669"/>
    <property type="project" value="TreeGrafter"/>
</dbReference>
<keyword evidence="5" id="KW-0963">Cytoplasm</keyword>
<reference evidence="13 14" key="1">
    <citation type="journal article" date="2021" name="Commun. Biol.">
        <title>The genome of Shorea leprosula (Dipterocarpaceae) highlights the ecological relevance of drought in aseasonal tropical rainforests.</title>
        <authorList>
            <person name="Ng K.K.S."/>
            <person name="Kobayashi M.J."/>
            <person name="Fawcett J.A."/>
            <person name="Hatakeyama M."/>
            <person name="Paape T."/>
            <person name="Ng C.H."/>
            <person name="Ang C.C."/>
            <person name="Tnah L.H."/>
            <person name="Lee C.T."/>
            <person name="Nishiyama T."/>
            <person name="Sese J."/>
            <person name="O'Brien M.J."/>
            <person name="Copetti D."/>
            <person name="Mohd Noor M.I."/>
            <person name="Ong R.C."/>
            <person name="Putra M."/>
            <person name="Sireger I.Z."/>
            <person name="Indrioko S."/>
            <person name="Kosugi Y."/>
            <person name="Izuno A."/>
            <person name="Isagi Y."/>
            <person name="Lee S.L."/>
            <person name="Shimizu K.K."/>
        </authorList>
    </citation>
    <scope>NUCLEOTIDE SEQUENCE [LARGE SCALE GENOMIC DNA]</scope>
    <source>
        <strain evidence="13">214</strain>
    </source>
</reference>
<evidence type="ECO:0000256" key="2">
    <source>
        <dbReference type="ARBA" id="ARBA00004629"/>
    </source>
</evidence>
<sequence>MEDSIATFSKTPGVFCNLLQTSCDALKQSMDRRPIPLDSASSTFVQCLNRRVETATDDLSFLDSVSLGFVEFSKWVRVTMEKVRALIQLLPLLGGLQMKISLGSAWKSS</sequence>
<evidence type="ECO:0000256" key="12">
    <source>
        <dbReference type="ARBA" id="ARBA00023328"/>
    </source>
</evidence>
<evidence type="ECO:0000256" key="6">
    <source>
        <dbReference type="ARBA" id="ARBA00022618"/>
    </source>
</evidence>
<dbReference type="EMBL" id="BPVZ01000744">
    <property type="protein sequence ID" value="GKV52527.1"/>
    <property type="molecule type" value="Genomic_DNA"/>
</dbReference>
<dbReference type="GO" id="GO:0000940">
    <property type="term" value="C:outer kinetochore"/>
    <property type="evidence" value="ECO:0007669"/>
    <property type="project" value="InterPro"/>
</dbReference>
<organism evidence="13 14">
    <name type="scientific">Rubroshorea leprosula</name>
    <dbReference type="NCBI Taxonomy" id="152421"/>
    <lineage>
        <taxon>Eukaryota</taxon>
        <taxon>Viridiplantae</taxon>
        <taxon>Streptophyta</taxon>
        <taxon>Embryophyta</taxon>
        <taxon>Tracheophyta</taxon>
        <taxon>Spermatophyta</taxon>
        <taxon>Magnoliopsida</taxon>
        <taxon>eudicotyledons</taxon>
        <taxon>Gunneridae</taxon>
        <taxon>Pentapetalae</taxon>
        <taxon>rosids</taxon>
        <taxon>malvids</taxon>
        <taxon>Malvales</taxon>
        <taxon>Dipterocarpaceae</taxon>
        <taxon>Rubroshorea</taxon>
    </lineage>
</organism>
<comment type="subcellular location">
    <subcellularLocation>
        <location evidence="2">Chromosome</location>
        <location evidence="2">Centromere</location>
        <location evidence="2">Kinetochore</location>
    </subcellularLocation>
    <subcellularLocation>
        <location evidence="1">Cytoplasm</location>
        <location evidence="1">Cytoskeleton</location>
        <location evidence="1">Spindle</location>
    </subcellularLocation>
</comment>
<keyword evidence="9" id="KW-0995">Kinetochore</keyword>
<comment type="similarity">
    <text evidence="3">Belongs to the SKA3 family.</text>
</comment>
<dbReference type="PANTHER" id="PTHR48118:SF1">
    <property type="entry name" value="SPINDLE AND KINETOCHORE-ASSOCIATED PROTEIN 3"/>
    <property type="match status" value="1"/>
</dbReference>
<evidence type="ECO:0000256" key="7">
    <source>
        <dbReference type="ARBA" id="ARBA00022701"/>
    </source>
</evidence>
<evidence type="ECO:0000256" key="3">
    <source>
        <dbReference type="ARBA" id="ARBA00007716"/>
    </source>
</evidence>
<dbReference type="Proteomes" id="UP001054252">
    <property type="component" value="Unassembled WGS sequence"/>
</dbReference>
<dbReference type="AlphaFoldDB" id="A0AAV5MVX5"/>
<gene>
    <name evidence="13" type="ORF">SLEP1_g59105</name>
</gene>
<keyword evidence="8" id="KW-0498">Mitosis</keyword>
<evidence type="ECO:0000256" key="9">
    <source>
        <dbReference type="ARBA" id="ARBA00022838"/>
    </source>
</evidence>
<proteinExistence type="inferred from homology"/>
<keyword evidence="10" id="KW-0206">Cytoskeleton</keyword>
<evidence type="ECO:0000256" key="11">
    <source>
        <dbReference type="ARBA" id="ARBA00023306"/>
    </source>
</evidence>
<name>A0AAV5MVX5_9ROSI</name>
<keyword evidence="14" id="KW-1185">Reference proteome</keyword>
<evidence type="ECO:0000313" key="14">
    <source>
        <dbReference type="Proteomes" id="UP001054252"/>
    </source>
</evidence>
<keyword evidence="12" id="KW-0137">Centromere</keyword>
<accession>A0AAV5MVX5</accession>
<protein>
    <submittedName>
        <fullName evidence="13">Uncharacterized protein</fullName>
    </submittedName>
</protein>
<evidence type="ECO:0000256" key="4">
    <source>
        <dbReference type="ARBA" id="ARBA00022454"/>
    </source>
</evidence>
<keyword evidence="6" id="KW-0132">Cell division</keyword>
<evidence type="ECO:0000256" key="8">
    <source>
        <dbReference type="ARBA" id="ARBA00022776"/>
    </source>
</evidence>
<evidence type="ECO:0000256" key="1">
    <source>
        <dbReference type="ARBA" id="ARBA00004186"/>
    </source>
</evidence>
<dbReference type="PANTHER" id="PTHR48118">
    <property type="entry name" value="SPINDLE AND KINETOCHORE-ASSOCIATED PROTEIN 3"/>
    <property type="match status" value="1"/>
</dbReference>
<dbReference type="GO" id="GO:0051301">
    <property type="term" value="P:cell division"/>
    <property type="evidence" value="ECO:0007669"/>
    <property type="project" value="UniProtKB-KW"/>
</dbReference>
<dbReference type="GO" id="GO:0007059">
    <property type="term" value="P:chromosome segregation"/>
    <property type="evidence" value="ECO:0007669"/>
    <property type="project" value="InterPro"/>
</dbReference>
<comment type="caution">
    <text evidence="13">The sequence shown here is derived from an EMBL/GenBank/DDBJ whole genome shotgun (WGS) entry which is preliminary data.</text>
</comment>
<keyword evidence="7" id="KW-0493">Microtubule</keyword>
<evidence type="ECO:0000256" key="5">
    <source>
        <dbReference type="ARBA" id="ARBA00022490"/>
    </source>
</evidence>
<evidence type="ECO:0000256" key="10">
    <source>
        <dbReference type="ARBA" id="ARBA00023212"/>
    </source>
</evidence>
<dbReference type="InterPro" id="IPR033341">
    <property type="entry name" value="SKA3"/>
</dbReference>